<accession>A0AAW6U4B9</accession>
<name>A0AAW6U4B9_9BACT</name>
<dbReference type="AlphaFoldDB" id="A0AAW6U4B9"/>
<dbReference type="EMBL" id="JASCXX010000051">
    <property type="protein sequence ID" value="MDI6451750.1"/>
    <property type="molecule type" value="Genomic_DNA"/>
</dbReference>
<organism evidence="1 2">
    <name type="scientific">Anaerobaca lacustris</name>
    <dbReference type="NCBI Taxonomy" id="3044600"/>
    <lineage>
        <taxon>Bacteria</taxon>
        <taxon>Pseudomonadati</taxon>
        <taxon>Planctomycetota</taxon>
        <taxon>Phycisphaerae</taxon>
        <taxon>Sedimentisphaerales</taxon>
        <taxon>Anaerobacaceae</taxon>
        <taxon>Anaerobaca</taxon>
    </lineage>
</organism>
<dbReference type="Proteomes" id="UP001431776">
    <property type="component" value="Unassembled WGS sequence"/>
</dbReference>
<reference evidence="1" key="1">
    <citation type="submission" date="2023-05" db="EMBL/GenBank/DDBJ databases">
        <title>Anaerotaeda fermentans gen. nov., sp. nov., a novel anaerobic planctomycete of the new family within the order Sedimentisphaerales isolated from Taman Peninsula, Russia.</title>
        <authorList>
            <person name="Khomyakova M.A."/>
            <person name="Merkel A.Y."/>
            <person name="Slobodkin A.I."/>
        </authorList>
    </citation>
    <scope>NUCLEOTIDE SEQUENCE</scope>
    <source>
        <strain evidence="1">M17dextr</strain>
    </source>
</reference>
<sequence length="90" mass="10794">MRWSTRDGSLAWYVTEGSARRTPDGEAVDYLLYGLVVGPDRRFDYFWLSDVMMHHDSLGMRVERHSRWRPKRLDEIAPEMFRSQDKEQED</sequence>
<evidence type="ECO:0000313" key="2">
    <source>
        <dbReference type="Proteomes" id="UP001431776"/>
    </source>
</evidence>
<evidence type="ECO:0000313" key="1">
    <source>
        <dbReference type="EMBL" id="MDI6451750.1"/>
    </source>
</evidence>
<protein>
    <submittedName>
        <fullName evidence="1">Uncharacterized protein</fullName>
    </submittedName>
</protein>
<dbReference type="RefSeq" id="WP_349247157.1">
    <property type="nucleotide sequence ID" value="NZ_JASCXX010000051.1"/>
</dbReference>
<proteinExistence type="predicted"/>
<keyword evidence="2" id="KW-1185">Reference proteome</keyword>
<gene>
    <name evidence="1" type="ORF">QJ522_22000</name>
</gene>
<comment type="caution">
    <text evidence="1">The sequence shown here is derived from an EMBL/GenBank/DDBJ whole genome shotgun (WGS) entry which is preliminary data.</text>
</comment>